<dbReference type="SMART" id="SM00382">
    <property type="entry name" value="AAA"/>
    <property type="match status" value="1"/>
</dbReference>
<evidence type="ECO:0000256" key="5">
    <source>
        <dbReference type="ARBA" id="ARBA00066388"/>
    </source>
</evidence>
<evidence type="ECO:0000256" key="6">
    <source>
        <dbReference type="SAM" id="MobiDB-lite"/>
    </source>
</evidence>
<keyword evidence="2" id="KW-0813">Transport</keyword>
<evidence type="ECO:0000313" key="8">
    <source>
        <dbReference type="EMBL" id="GIG22820.1"/>
    </source>
</evidence>
<dbReference type="EMBL" id="BONK01000013">
    <property type="protein sequence ID" value="GIG22820.1"/>
    <property type="molecule type" value="Genomic_DNA"/>
</dbReference>
<reference evidence="8" key="1">
    <citation type="submission" date="2021-01" db="EMBL/GenBank/DDBJ databases">
        <title>Whole genome shotgun sequence of Cellulomonas chitinilytica NBRC 110799.</title>
        <authorList>
            <person name="Komaki H."/>
            <person name="Tamura T."/>
        </authorList>
    </citation>
    <scope>NUCLEOTIDE SEQUENCE</scope>
    <source>
        <strain evidence="8">NBRC 110799</strain>
    </source>
</reference>
<keyword evidence="4" id="KW-0067">ATP-binding</keyword>
<dbReference type="GO" id="GO:0016887">
    <property type="term" value="F:ATP hydrolysis activity"/>
    <property type="evidence" value="ECO:0007669"/>
    <property type="project" value="InterPro"/>
</dbReference>
<comment type="caution">
    <text evidence="8">The sequence shown here is derived from an EMBL/GenBank/DDBJ whole genome shotgun (WGS) entry which is preliminary data.</text>
</comment>
<dbReference type="Pfam" id="PF00005">
    <property type="entry name" value="ABC_tran"/>
    <property type="match status" value="1"/>
</dbReference>
<dbReference type="RefSeq" id="WP_203757830.1">
    <property type="nucleotide sequence ID" value="NZ_BONK01000013.1"/>
</dbReference>
<evidence type="ECO:0000256" key="1">
    <source>
        <dbReference type="ARBA" id="ARBA00005417"/>
    </source>
</evidence>
<dbReference type="GO" id="GO:0015418">
    <property type="term" value="F:ABC-type quaternary ammonium compound transporting activity"/>
    <property type="evidence" value="ECO:0007669"/>
    <property type="project" value="UniProtKB-EC"/>
</dbReference>
<keyword evidence="9" id="KW-1185">Reference proteome</keyword>
<name>A0A919U0G0_9CELL</name>
<proteinExistence type="inferred from homology"/>
<evidence type="ECO:0000256" key="2">
    <source>
        <dbReference type="ARBA" id="ARBA00022448"/>
    </source>
</evidence>
<evidence type="ECO:0000256" key="3">
    <source>
        <dbReference type="ARBA" id="ARBA00022741"/>
    </source>
</evidence>
<dbReference type="PROSITE" id="PS00211">
    <property type="entry name" value="ABC_TRANSPORTER_1"/>
    <property type="match status" value="1"/>
</dbReference>
<comment type="similarity">
    <text evidence="1">Belongs to the ABC transporter superfamily.</text>
</comment>
<dbReference type="SUPFAM" id="SSF52540">
    <property type="entry name" value="P-loop containing nucleoside triphosphate hydrolases"/>
    <property type="match status" value="1"/>
</dbReference>
<dbReference type="PROSITE" id="PS50893">
    <property type="entry name" value="ABC_TRANSPORTER_2"/>
    <property type="match status" value="1"/>
</dbReference>
<protein>
    <recommendedName>
        <fullName evidence="5">ABC-type quaternary amine transporter</fullName>
        <ecNumber evidence="5">7.6.2.9</ecNumber>
    </recommendedName>
</protein>
<organism evidence="8 9">
    <name type="scientific">Cellulomonas chitinilytica</name>
    <dbReference type="NCBI Taxonomy" id="398759"/>
    <lineage>
        <taxon>Bacteria</taxon>
        <taxon>Bacillati</taxon>
        <taxon>Actinomycetota</taxon>
        <taxon>Actinomycetes</taxon>
        <taxon>Micrococcales</taxon>
        <taxon>Cellulomonadaceae</taxon>
        <taxon>Cellulomonas</taxon>
    </lineage>
</organism>
<gene>
    <name evidence="8" type="ORF">Cch01nite_35440</name>
</gene>
<keyword evidence="3" id="KW-0547">Nucleotide-binding</keyword>
<dbReference type="Gene3D" id="3.40.50.300">
    <property type="entry name" value="P-loop containing nucleotide triphosphate hydrolases"/>
    <property type="match status" value="1"/>
</dbReference>
<sequence>MAASAIRFEHVSKDYAAEQGRGAGEQAAVHDLTLDVHEHEVLVLVGPSGCGKSTTLRMANRLVEPTSGRILLQGEDVTTSDPVALRRRIGYVIQNVGLFPHRTVAQNVATVPRLLGWDRRRTSARVDELLDLVGLDPARYARRFPHELSGGERQRVGVARALATDPPVLLMDEPFGAVDPVGRRRLQTEFARIQRAVGTTVMLVTHDIDEAVRMGDRVAVLSTGAHVEQLAPPLEVVARPASPAVADLVGRGRMARLLALGRLERDDLAEVASDDGATPPPTSTGAGAPDAVTGAASSPVTLGAGAEQVPLGSELGDVLASFVGRPDGRLPVTEHGRTIGWVTPTSVLDALRRLTDVADDGPSTVTQPPGRAPDAEQDPVGTLPT</sequence>
<dbReference type="PANTHER" id="PTHR43117">
    <property type="entry name" value="OSMOPROTECTANT IMPORT ATP-BINDING PROTEIN OSMV"/>
    <property type="match status" value="1"/>
</dbReference>
<dbReference type="InterPro" id="IPR003593">
    <property type="entry name" value="AAA+_ATPase"/>
</dbReference>
<dbReference type="AlphaFoldDB" id="A0A919U0G0"/>
<dbReference type="EC" id="7.6.2.9" evidence="5"/>
<evidence type="ECO:0000259" key="7">
    <source>
        <dbReference type="PROSITE" id="PS50893"/>
    </source>
</evidence>
<dbReference type="InterPro" id="IPR003439">
    <property type="entry name" value="ABC_transporter-like_ATP-bd"/>
</dbReference>
<accession>A0A919U0G0</accession>
<dbReference type="PANTHER" id="PTHR43117:SF5">
    <property type="entry name" value="GLYCINE BETAINE UPTAKE SYSTEM ATP-BINDING PROTEIN YEHX"/>
    <property type="match status" value="1"/>
</dbReference>
<dbReference type="InterPro" id="IPR027417">
    <property type="entry name" value="P-loop_NTPase"/>
</dbReference>
<dbReference type="Proteomes" id="UP000632740">
    <property type="component" value="Unassembled WGS sequence"/>
</dbReference>
<dbReference type="FunFam" id="3.40.50.300:FF:000425">
    <property type="entry name" value="Probable ABC transporter, ATP-binding subunit"/>
    <property type="match status" value="1"/>
</dbReference>
<feature type="region of interest" description="Disordered" evidence="6">
    <location>
        <begin position="358"/>
        <end position="385"/>
    </location>
</feature>
<dbReference type="InterPro" id="IPR017871">
    <property type="entry name" value="ABC_transporter-like_CS"/>
</dbReference>
<dbReference type="GO" id="GO:0005524">
    <property type="term" value="F:ATP binding"/>
    <property type="evidence" value="ECO:0007669"/>
    <property type="project" value="UniProtKB-KW"/>
</dbReference>
<feature type="domain" description="ABC transporter" evidence="7">
    <location>
        <begin position="6"/>
        <end position="248"/>
    </location>
</feature>
<feature type="region of interest" description="Disordered" evidence="6">
    <location>
        <begin position="271"/>
        <end position="298"/>
    </location>
</feature>
<evidence type="ECO:0000313" key="9">
    <source>
        <dbReference type="Proteomes" id="UP000632740"/>
    </source>
</evidence>
<evidence type="ECO:0000256" key="4">
    <source>
        <dbReference type="ARBA" id="ARBA00022840"/>
    </source>
</evidence>